<protein>
    <recommendedName>
        <fullName evidence="1">Protein kinase domain-containing protein</fullName>
    </recommendedName>
</protein>
<sequence length="397" mass="45852">MPEASSSFQATSEPKKLPSYVFLPPEIAEHYAEQTRKGSYKLLPAELEWRKRREFLDKKGYTLRPRYALDWEPSWIGTNIAPDFCEDSIILNDSRIMDARRQNDNKLVAIKRVRRDSRELEIAQFLTSVGGSDHHCISVLEVLDDPLDPGRSLLVMPYLRPYDNPEFNVVADVVDFAMQTLKGLTFMHQHRIAHRLWHITISTSRPMILTIARDIAPTNIMMDGTPLYPEGFHPVRIHQAEDAIYDARPLPRIDHPVTYYYIDFGLSVRFAEGAPSLVVGKVGQRTDVPEMSSTVPYDAFKADVYALGDIFDRDLEQKWKNVHFLRPLIEIMKQPDPCLRPPAHELLKMFRQIRATLHDTTLRWRLVLRTEQPYERLFNDTVAVARSGLSNLKRMVG</sequence>
<name>A0AAD7TX25_9APHY</name>
<comment type="caution">
    <text evidence="2">The sequence shown here is derived from an EMBL/GenBank/DDBJ whole genome shotgun (WGS) entry which is preliminary data.</text>
</comment>
<reference evidence="2" key="1">
    <citation type="submission" date="2022-11" db="EMBL/GenBank/DDBJ databases">
        <title>Genome Sequence of Cubamyces cubensis.</title>
        <authorList>
            <person name="Buettner E."/>
        </authorList>
    </citation>
    <scope>NUCLEOTIDE SEQUENCE</scope>
    <source>
        <strain evidence="2">MPL-01</strain>
    </source>
</reference>
<dbReference type="PROSITE" id="PS50011">
    <property type="entry name" value="PROTEIN_KINASE_DOM"/>
    <property type="match status" value="1"/>
</dbReference>
<accession>A0AAD7TX25</accession>
<gene>
    <name evidence="2" type="ORF">ONZ51_g5103</name>
</gene>
<evidence type="ECO:0000313" key="2">
    <source>
        <dbReference type="EMBL" id="KAJ8482831.1"/>
    </source>
</evidence>
<dbReference type="SUPFAM" id="SSF56112">
    <property type="entry name" value="Protein kinase-like (PK-like)"/>
    <property type="match status" value="1"/>
</dbReference>
<dbReference type="Gene3D" id="1.10.510.10">
    <property type="entry name" value="Transferase(Phosphotransferase) domain 1"/>
    <property type="match status" value="1"/>
</dbReference>
<feature type="domain" description="Protein kinase" evidence="1">
    <location>
        <begin position="85"/>
        <end position="397"/>
    </location>
</feature>
<evidence type="ECO:0000259" key="1">
    <source>
        <dbReference type="PROSITE" id="PS50011"/>
    </source>
</evidence>
<dbReference type="AlphaFoldDB" id="A0AAD7TX25"/>
<organism evidence="2 3">
    <name type="scientific">Trametes cubensis</name>
    <dbReference type="NCBI Taxonomy" id="1111947"/>
    <lineage>
        <taxon>Eukaryota</taxon>
        <taxon>Fungi</taxon>
        <taxon>Dikarya</taxon>
        <taxon>Basidiomycota</taxon>
        <taxon>Agaricomycotina</taxon>
        <taxon>Agaricomycetes</taxon>
        <taxon>Polyporales</taxon>
        <taxon>Polyporaceae</taxon>
        <taxon>Trametes</taxon>
    </lineage>
</organism>
<dbReference type="SMART" id="SM00220">
    <property type="entry name" value="S_TKc"/>
    <property type="match status" value="1"/>
</dbReference>
<keyword evidence="3" id="KW-1185">Reference proteome</keyword>
<dbReference type="EMBL" id="JAPEVG010000106">
    <property type="protein sequence ID" value="KAJ8482831.1"/>
    <property type="molecule type" value="Genomic_DNA"/>
</dbReference>
<dbReference type="GO" id="GO:0005524">
    <property type="term" value="F:ATP binding"/>
    <property type="evidence" value="ECO:0007669"/>
    <property type="project" value="InterPro"/>
</dbReference>
<dbReference type="InterPro" id="IPR011009">
    <property type="entry name" value="Kinase-like_dom_sf"/>
</dbReference>
<dbReference type="Proteomes" id="UP001215151">
    <property type="component" value="Unassembled WGS sequence"/>
</dbReference>
<evidence type="ECO:0000313" key="3">
    <source>
        <dbReference type="Proteomes" id="UP001215151"/>
    </source>
</evidence>
<proteinExistence type="predicted"/>
<dbReference type="InterPro" id="IPR000719">
    <property type="entry name" value="Prot_kinase_dom"/>
</dbReference>
<dbReference type="GO" id="GO:0004672">
    <property type="term" value="F:protein kinase activity"/>
    <property type="evidence" value="ECO:0007669"/>
    <property type="project" value="InterPro"/>
</dbReference>